<dbReference type="Gene3D" id="3.30.200.20">
    <property type="entry name" value="Phosphorylase Kinase, domain 1"/>
    <property type="match status" value="1"/>
</dbReference>
<dbReference type="InterPro" id="IPR054466">
    <property type="entry name" value="OspG_kinase"/>
</dbReference>
<organism evidence="3 4">
    <name type="scientific">Kosakonia cowanii JCM 10956 = DSM 18146</name>
    <dbReference type="NCBI Taxonomy" id="1300165"/>
    <lineage>
        <taxon>Bacteria</taxon>
        <taxon>Pseudomonadati</taxon>
        <taxon>Pseudomonadota</taxon>
        <taxon>Gammaproteobacteria</taxon>
        <taxon>Enterobacterales</taxon>
        <taxon>Enterobacteriaceae</taxon>
        <taxon>Kosakonia</taxon>
    </lineage>
</organism>
<evidence type="ECO:0000259" key="2">
    <source>
        <dbReference type="Pfam" id="PF22303"/>
    </source>
</evidence>
<evidence type="ECO:0000313" key="3">
    <source>
        <dbReference type="EMBL" id="APZ06595.1"/>
    </source>
</evidence>
<dbReference type="Gene3D" id="1.10.510.10">
    <property type="entry name" value="Transferase(Phosphotransferase) domain 1"/>
    <property type="match status" value="1"/>
</dbReference>
<dbReference type="Proteomes" id="UP000187148">
    <property type="component" value="Chromosome"/>
</dbReference>
<proteinExistence type="predicted"/>
<dbReference type="AlphaFoldDB" id="A0A807LLS3"/>
<dbReference type="InterPro" id="IPR011009">
    <property type="entry name" value="Kinase-like_dom_sf"/>
</dbReference>
<sequence>MYAYKKPAQPTTPSARQEPEEEAPARKHSVLRRAFERIISPFRRRSSQAKSGAGSDAHERYRKTENLIATGSIGSVYHYDDEYVMKDYSGIVDPDRKGRLRSAMNNAAAFNRLYGAGSANVMMRKTANPLQKAVSVKLRRISGASLADILAQGNIGLAEKAVARYAKGDVATQLAKKLELAGVDHNDINLGNILYDPQTDSFSLIDFDDSHLNPPGVPLNEFMVEELVRKINYYFRTFTREVNALKQA</sequence>
<accession>A0A807LLS3</accession>
<dbReference type="SUPFAM" id="SSF56112">
    <property type="entry name" value="Protein kinase-like (PK-like)"/>
    <property type="match status" value="1"/>
</dbReference>
<reference evidence="3 4" key="1">
    <citation type="submission" date="2017-01" db="EMBL/GenBank/DDBJ databases">
        <authorList>
            <person name="Cao J.-M."/>
        </authorList>
    </citation>
    <scope>NUCLEOTIDE SEQUENCE [LARGE SCALE GENOMIC DNA]</scope>
    <source>
        <strain evidence="3 4">888-76</strain>
    </source>
</reference>
<evidence type="ECO:0000313" key="4">
    <source>
        <dbReference type="Proteomes" id="UP000187148"/>
    </source>
</evidence>
<name>A0A807LLS3_9ENTR</name>
<keyword evidence="4" id="KW-1185">Reference proteome</keyword>
<feature type="domain" description="Kinase OspG kinase" evidence="2">
    <location>
        <begin position="67"/>
        <end position="209"/>
    </location>
</feature>
<dbReference type="Pfam" id="PF22303">
    <property type="entry name" value="OspG_kinase"/>
    <property type="match status" value="1"/>
</dbReference>
<feature type="region of interest" description="Disordered" evidence="1">
    <location>
        <begin position="1"/>
        <end position="30"/>
    </location>
</feature>
<gene>
    <name evidence="3" type="ORF">BWI95_16860</name>
</gene>
<dbReference type="KEGG" id="kco:BWI95_16860"/>
<dbReference type="EMBL" id="CP019445">
    <property type="protein sequence ID" value="APZ06595.1"/>
    <property type="molecule type" value="Genomic_DNA"/>
</dbReference>
<evidence type="ECO:0000256" key="1">
    <source>
        <dbReference type="SAM" id="MobiDB-lite"/>
    </source>
</evidence>
<protein>
    <recommendedName>
        <fullName evidence="2">Kinase OspG kinase domain-containing protein</fullName>
    </recommendedName>
</protein>
<dbReference type="RefSeq" id="WP_076769884.1">
    <property type="nucleotide sequence ID" value="NZ_CP019445.1"/>
</dbReference>